<dbReference type="SUPFAM" id="SSF101898">
    <property type="entry name" value="NHL repeat"/>
    <property type="match status" value="1"/>
</dbReference>
<dbReference type="PANTHER" id="PTHR35580:SF1">
    <property type="entry name" value="PHYTASE-LIKE DOMAIN-CONTAINING PROTEIN"/>
    <property type="match status" value="1"/>
</dbReference>
<keyword evidence="3" id="KW-1185">Reference proteome</keyword>
<feature type="signal peptide" evidence="1">
    <location>
        <begin position="1"/>
        <end position="38"/>
    </location>
</feature>
<protein>
    <recommendedName>
        <fullName evidence="4">Bulb-type lectin domain-containing protein</fullName>
    </recommendedName>
</protein>
<keyword evidence="1" id="KW-0732">Signal</keyword>
<evidence type="ECO:0000256" key="1">
    <source>
        <dbReference type="SAM" id="SignalP"/>
    </source>
</evidence>
<dbReference type="Gene3D" id="2.120.10.30">
    <property type="entry name" value="TolB, C-terminal domain"/>
    <property type="match status" value="1"/>
</dbReference>
<gene>
    <name evidence="2" type="ORF">I2I05_20210</name>
</gene>
<evidence type="ECO:0000313" key="3">
    <source>
        <dbReference type="Proteomes" id="UP000597617"/>
    </source>
</evidence>
<reference evidence="2 3" key="1">
    <citation type="submission" date="2020-11" db="EMBL/GenBank/DDBJ databases">
        <authorList>
            <person name="Kim M.K."/>
        </authorList>
    </citation>
    <scope>NUCLEOTIDE SEQUENCE [LARGE SCALE GENOMIC DNA]</scope>
    <source>
        <strain evidence="2 3">BT683</strain>
    </source>
</reference>
<dbReference type="EMBL" id="JADQDQ010000016">
    <property type="protein sequence ID" value="MBF9239728.1"/>
    <property type="molecule type" value="Genomic_DNA"/>
</dbReference>
<organism evidence="2 3">
    <name type="scientific">Hymenobacter jeongseonensis</name>
    <dbReference type="NCBI Taxonomy" id="2791027"/>
    <lineage>
        <taxon>Bacteria</taxon>
        <taxon>Pseudomonadati</taxon>
        <taxon>Bacteroidota</taxon>
        <taxon>Cytophagia</taxon>
        <taxon>Cytophagales</taxon>
        <taxon>Hymenobacteraceae</taxon>
        <taxon>Hymenobacter</taxon>
    </lineage>
</organism>
<dbReference type="Proteomes" id="UP000597617">
    <property type="component" value="Unassembled WGS sequence"/>
</dbReference>
<dbReference type="InterPro" id="IPR011042">
    <property type="entry name" value="6-blade_b-propeller_TolB-like"/>
</dbReference>
<proteinExistence type="predicted"/>
<dbReference type="InterPro" id="IPR052918">
    <property type="entry name" value="Motility_Chemotaxis_Reg"/>
</dbReference>
<dbReference type="PANTHER" id="PTHR35580">
    <property type="entry name" value="CELL SURFACE GLYCOPROTEIN (S-LAYER PROTEIN)-LIKE PROTEIN"/>
    <property type="match status" value="1"/>
</dbReference>
<feature type="chain" id="PRO_5047092560" description="Bulb-type lectin domain-containing protein" evidence="1">
    <location>
        <begin position="39"/>
        <end position="369"/>
    </location>
</feature>
<feature type="non-terminal residue" evidence="2">
    <location>
        <position position="369"/>
    </location>
</feature>
<evidence type="ECO:0008006" key="4">
    <source>
        <dbReference type="Google" id="ProtNLM"/>
    </source>
</evidence>
<comment type="caution">
    <text evidence="2">The sequence shown here is derived from an EMBL/GenBank/DDBJ whole genome shotgun (WGS) entry which is preliminary data.</text>
</comment>
<sequence>MQHLYFLARPWARLRYSSCCIVLLLALLLPGWAARAQAPTWQDAFNGGGPLLVGTGTSVARATATDASGNVYVTGSFSNQVAFGSTVLTSAGGTDVFVAKWDATTQAWAWAAAGGGTGTDIGYGVAVDASGNVYATGYVQNAATSATDPTSVRGVRFGSVGLASASASTIGNNDVFVASYTAAGTYRWAAAGGGTGNDIGNGVAVDASGNVYATGQVQNAATSATDQASARGVQFGGAGLASASTNTTANFDVFVASYTAAGAYRWAAAGGGTGTDLGYGVAVDASGNVYATGYVNNAATSATDPTSSLAQRVQFGGAGLASASTSISGTPDVFVASYTAAGAYRWAAAGGGTSNDIGYGVAVDGSGNV</sequence>
<accession>A0ABS0IN08</accession>
<evidence type="ECO:0000313" key="2">
    <source>
        <dbReference type="EMBL" id="MBF9239728.1"/>
    </source>
</evidence>
<name>A0ABS0IN08_9BACT</name>